<comment type="catalytic activity">
    <reaction evidence="1">
        <text>O-phospho-L-seryl-[protein] + H2O = L-seryl-[protein] + phosphate</text>
        <dbReference type="Rhea" id="RHEA:20629"/>
        <dbReference type="Rhea" id="RHEA-COMP:9863"/>
        <dbReference type="Rhea" id="RHEA-COMP:11604"/>
        <dbReference type="ChEBI" id="CHEBI:15377"/>
        <dbReference type="ChEBI" id="CHEBI:29999"/>
        <dbReference type="ChEBI" id="CHEBI:43474"/>
        <dbReference type="ChEBI" id="CHEBI:83421"/>
        <dbReference type="EC" id="3.1.3.16"/>
    </reaction>
</comment>
<evidence type="ECO:0000256" key="1">
    <source>
        <dbReference type="RuleBase" id="RU366020"/>
    </source>
</evidence>
<dbReference type="SMART" id="SM00332">
    <property type="entry name" value="PP2Cc"/>
    <property type="match status" value="1"/>
</dbReference>
<dbReference type="InterPro" id="IPR039123">
    <property type="entry name" value="PPTC7"/>
</dbReference>
<dbReference type="SMART" id="SM00331">
    <property type="entry name" value="PP2C_SIG"/>
    <property type="match status" value="1"/>
</dbReference>
<dbReference type="InterPro" id="IPR001932">
    <property type="entry name" value="PPM-type_phosphatase-like_dom"/>
</dbReference>
<sequence length="382" mass="41090">MERNDGFADRTLVIGRFGIPAASRRLAIPAASREFPQLGLPVPDLDRCRGPGSSRRDRERLPSADADRVVITVTLPTGGDHKYDATEYANVSMVIMVLVTYVKLAPSSKTSPVPGLRLHLFGANIPHDDKRGTGGEDAFFLDHTLNTFGVADGVGGWAAVGINSGMFSRAILGAALGTISSNPRLTHKAAIKVAHRAVMRQGYPGSTTLILGTLSGSKLHLTNLGDSGAMILRHSGQQWKMLSRTTEQQHEFNYPYQLRHDDQESSDVDKAESTTQQIRVGDIVIAASDGLWDNLFEGEIIDIVASTSVDQLAGTIAAKAYNASKAKRKSPFYLHCIQHRKGCSEGGKQDDITVIVGSAIIATDDIASSLDQHNFDMPGSTV</sequence>
<evidence type="ECO:0000313" key="4">
    <source>
        <dbReference type="EMBL" id="SPR00003.1"/>
    </source>
</evidence>
<dbReference type="GO" id="GO:0004722">
    <property type="term" value="F:protein serine/threonine phosphatase activity"/>
    <property type="evidence" value="ECO:0007669"/>
    <property type="project" value="UniProtKB-EC"/>
</dbReference>
<name>A0A3P3YIH3_PLABS</name>
<dbReference type="AlphaFoldDB" id="A0A3P3YIH3"/>
<accession>A0A3P3YIH3</accession>
<evidence type="ECO:0000259" key="3">
    <source>
        <dbReference type="PROSITE" id="PS51746"/>
    </source>
</evidence>
<organism evidence="4 5">
    <name type="scientific">Plasmodiophora brassicae</name>
    <name type="common">Clubroot disease agent</name>
    <dbReference type="NCBI Taxonomy" id="37360"/>
    <lineage>
        <taxon>Eukaryota</taxon>
        <taxon>Sar</taxon>
        <taxon>Rhizaria</taxon>
        <taxon>Endomyxa</taxon>
        <taxon>Phytomyxea</taxon>
        <taxon>Plasmodiophorida</taxon>
        <taxon>Plasmodiophoridae</taxon>
        <taxon>Plasmodiophora</taxon>
    </lineage>
</organism>
<comment type="catalytic activity">
    <reaction evidence="1">
        <text>O-phospho-L-threonyl-[protein] + H2O = L-threonyl-[protein] + phosphate</text>
        <dbReference type="Rhea" id="RHEA:47004"/>
        <dbReference type="Rhea" id="RHEA-COMP:11060"/>
        <dbReference type="Rhea" id="RHEA-COMP:11605"/>
        <dbReference type="ChEBI" id="CHEBI:15377"/>
        <dbReference type="ChEBI" id="CHEBI:30013"/>
        <dbReference type="ChEBI" id="CHEBI:43474"/>
        <dbReference type="ChEBI" id="CHEBI:61977"/>
        <dbReference type="EC" id="3.1.3.16"/>
    </reaction>
</comment>
<proteinExistence type="inferred from homology"/>
<dbReference type="PROSITE" id="PS51746">
    <property type="entry name" value="PPM_2"/>
    <property type="match status" value="1"/>
</dbReference>
<dbReference type="Proteomes" id="UP000290189">
    <property type="component" value="Unassembled WGS sequence"/>
</dbReference>
<feature type="region of interest" description="Disordered" evidence="2">
    <location>
        <begin position="42"/>
        <end position="62"/>
    </location>
</feature>
<dbReference type="PANTHER" id="PTHR12320">
    <property type="entry name" value="PROTEIN PHOSPHATASE 2C"/>
    <property type="match status" value="1"/>
</dbReference>
<dbReference type="EC" id="3.1.3.16" evidence="1"/>
<dbReference type="PANTHER" id="PTHR12320:SF1">
    <property type="entry name" value="PROTEIN PHOSPHATASE PTC7 HOMOLOG"/>
    <property type="match status" value="1"/>
</dbReference>
<keyword evidence="1" id="KW-0464">Manganese</keyword>
<keyword evidence="1" id="KW-0378">Hydrolase</keyword>
<protein>
    <recommendedName>
        <fullName evidence="1">Protein phosphatase</fullName>
        <ecNumber evidence="1">3.1.3.16</ecNumber>
    </recommendedName>
</protein>
<gene>
    <name evidence="4" type="ORF">PLBR_LOCUS7218</name>
</gene>
<dbReference type="SUPFAM" id="SSF81606">
    <property type="entry name" value="PP2C-like"/>
    <property type="match status" value="1"/>
</dbReference>
<comment type="cofactor">
    <cofactor evidence="1">
        <name>Mn(2+)</name>
        <dbReference type="ChEBI" id="CHEBI:29035"/>
    </cofactor>
</comment>
<evidence type="ECO:0000256" key="2">
    <source>
        <dbReference type="SAM" id="MobiDB-lite"/>
    </source>
</evidence>
<feature type="domain" description="PPM-type phosphatase" evidence="3">
    <location>
        <begin position="122"/>
        <end position="359"/>
    </location>
</feature>
<dbReference type="EMBL" id="OVEO01000013">
    <property type="protein sequence ID" value="SPR00003.1"/>
    <property type="molecule type" value="Genomic_DNA"/>
</dbReference>
<keyword evidence="1" id="KW-0479">Metal-binding</keyword>
<evidence type="ECO:0000313" key="5">
    <source>
        <dbReference type="Proteomes" id="UP000290189"/>
    </source>
</evidence>
<feature type="compositionally biased region" description="Basic and acidic residues" evidence="2">
    <location>
        <begin position="44"/>
        <end position="62"/>
    </location>
</feature>
<reference evidence="4 5" key="1">
    <citation type="submission" date="2018-03" db="EMBL/GenBank/DDBJ databases">
        <authorList>
            <person name="Fogelqvist J."/>
        </authorList>
    </citation>
    <scope>NUCLEOTIDE SEQUENCE [LARGE SCALE GENOMIC DNA]</scope>
</reference>
<keyword evidence="1" id="KW-0904">Protein phosphatase</keyword>
<dbReference type="GO" id="GO:0046872">
    <property type="term" value="F:metal ion binding"/>
    <property type="evidence" value="ECO:0007669"/>
    <property type="project" value="UniProtKB-UniRule"/>
</dbReference>
<geneLocation type="mitochondrion" evidence="4"/>
<dbReference type="Gene3D" id="3.60.40.10">
    <property type="entry name" value="PPM-type phosphatase domain"/>
    <property type="match status" value="1"/>
</dbReference>
<keyword evidence="4" id="KW-0496">Mitochondrion</keyword>
<keyword evidence="1" id="KW-0460">Magnesium</keyword>
<comment type="cofactor">
    <cofactor evidence="1">
        <name>Mg(2+)</name>
        <dbReference type="ChEBI" id="CHEBI:18420"/>
    </cofactor>
</comment>
<comment type="similarity">
    <text evidence="1">Belongs to the PP2C family.</text>
</comment>
<dbReference type="InterPro" id="IPR036457">
    <property type="entry name" value="PPM-type-like_dom_sf"/>
</dbReference>